<gene>
    <name evidence="1" type="ORF">GSLYS_00006109001</name>
</gene>
<dbReference type="InterPro" id="IPR011989">
    <property type="entry name" value="ARM-like"/>
</dbReference>
<organism evidence="1 2">
    <name type="scientific">Lymnaea stagnalis</name>
    <name type="common">Great pond snail</name>
    <name type="synonym">Helix stagnalis</name>
    <dbReference type="NCBI Taxonomy" id="6523"/>
    <lineage>
        <taxon>Eukaryota</taxon>
        <taxon>Metazoa</taxon>
        <taxon>Spiralia</taxon>
        <taxon>Lophotrochozoa</taxon>
        <taxon>Mollusca</taxon>
        <taxon>Gastropoda</taxon>
        <taxon>Heterobranchia</taxon>
        <taxon>Euthyneura</taxon>
        <taxon>Panpulmonata</taxon>
        <taxon>Hygrophila</taxon>
        <taxon>Lymnaeoidea</taxon>
        <taxon>Lymnaeidae</taxon>
        <taxon>Lymnaea</taxon>
    </lineage>
</organism>
<protein>
    <submittedName>
        <fullName evidence="1">Uncharacterized protein</fullName>
    </submittedName>
</protein>
<feature type="non-terminal residue" evidence="1">
    <location>
        <position position="1"/>
    </location>
</feature>
<keyword evidence="2" id="KW-1185">Reference proteome</keyword>
<dbReference type="InterPro" id="IPR016024">
    <property type="entry name" value="ARM-type_fold"/>
</dbReference>
<dbReference type="Gene3D" id="1.25.10.10">
    <property type="entry name" value="Leucine-rich Repeat Variant"/>
    <property type="match status" value="1"/>
</dbReference>
<name>A0AAV2HHQ8_LYMST</name>
<evidence type="ECO:0000313" key="2">
    <source>
        <dbReference type="Proteomes" id="UP001497497"/>
    </source>
</evidence>
<reference evidence="1 2" key="1">
    <citation type="submission" date="2024-04" db="EMBL/GenBank/DDBJ databases">
        <authorList>
            <consortium name="Genoscope - CEA"/>
            <person name="William W."/>
        </authorList>
    </citation>
    <scope>NUCLEOTIDE SEQUENCE [LARGE SCALE GENOMIC DNA]</scope>
</reference>
<evidence type="ECO:0000313" key="1">
    <source>
        <dbReference type="EMBL" id="CAL1532030.1"/>
    </source>
</evidence>
<dbReference type="AlphaFoldDB" id="A0AAV2HHQ8"/>
<dbReference type="EMBL" id="CAXITT010000103">
    <property type="protein sequence ID" value="CAL1532030.1"/>
    <property type="molecule type" value="Genomic_DNA"/>
</dbReference>
<dbReference type="SUPFAM" id="SSF48371">
    <property type="entry name" value="ARM repeat"/>
    <property type="match status" value="1"/>
</dbReference>
<accession>A0AAV2HHQ8</accession>
<proteinExistence type="predicted"/>
<comment type="caution">
    <text evidence="1">The sequence shown here is derived from an EMBL/GenBank/DDBJ whole genome shotgun (WGS) entry which is preliminary data.</text>
</comment>
<dbReference type="Proteomes" id="UP001497497">
    <property type="component" value="Unassembled WGS sequence"/>
</dbReference>
<sequence>LKSDVTTILFDSGPYQREKGHQVVQYLLKILTEYSHNRKDIADFLADLEYAKTIIDHMRQITILDAIESDRALTLTAHALMLCLNLSGVSSSFAKCLAKGGAVELLTLVIVDEEYLRNGEIMEAIYSLLRNTVDILNNIARHVPTKQCFVENNTANALKNLLNWNKRSLEVRALLTLALVLDEDELLHLTDDTGRLHIY</sequence>